<evidence type="ECO:0008006" key="3">
    <source>
        <dbReference type="Google" id="ProtNLM"/>
    </source>
</evidence>
<name>A6G4R6_9BACT</name>
<evidence type="ECO:0000313" key="1">
    <source>
        <dbReference type="EMBL" id="EDM79186.1"/>
    </source>
</evidence>
<dbReference type="RefSeq" id="WP_006971715.1">
    <property type="nucleotide sequence ID" value="NZ_ABCS01000022.1"/>
</dbReference>
<keyword evidence="2" id="KW-1185">Reference proteome</keyword>
<proteinExistence type="predicted"/>
<dbReference type="STRING" id="391625.PPSIR1_27508"/>
<dbReference type="EMBL" id="ABCS01000022">
    <property type="protein sequence ID" value="EDM79186.1"/>
    <property type="molecule type" value="Genomic_DNA"/>
</dbReference>
<gene>
    <name evidence="1" type="ORF">PPSIR1_27508</name>
</gene>
<dbReference type="AlphaFoldDB" id="A6G4R6"/>
<sequence length="148" mass="16951">MEPLLRVEDGDAWIVVDTRELPLLSVRWGRVMTVPLVEQFFATQRALLTELGEQGRTIVVISDALEAENPRGVVRRQLLRETLRLRPFLHPVCIADAVVTTNPLVRTVVNMARRLDREFHRVETFESLEEARAWGLEQVARHRSATSS</sequence>
<accession>A6G4R6</accession>
<reference evidence="1 2" key="1">
    <citation type="submission" date="2007-06" db="EMBL/GenBank/DDBJ databases">
        <authorList>
            <person name="Shimkets L."/>
            <person name="Ferriera S."/>
            <person name="Johnson J."/>
            <person name="Kravitz S."/>
            <person name="Beeson K."/>
            <person name="Sutton G."/>
            <person name="Rogers Y.-H."/>
            <person name="Friedman R."/>
            <person name="Frazier M."/>
            <person name="Venter J.C."/>
        </authorList>
    </citation>
    <scope>NUCLEOTIDE SEQUENCE [LARGE SCALE GENOMIC DNA]</scope>
    <source>
        <strain evidence="1 2">SIR-1</strain>
    </source>
</reference>
<comment type="caution">
    <text evidence="1">The sequence shown here is derived from an EMBL/GenBank/DDBJ whole genome shotgun (WGS) entry which is preliminary data.</text>
</comment>
<dbReference type="Proteomes" id="UP000005801">
    <property type="component" value="Unassembled WGS sequence"/>
</dbReference>
<organism evidence="1 2">
    <name type="scientific">Plesiocystis pacifica SIR-1</name>
    <dbReference type="NCBI Taxonomy" id="391625"/>
    <lineage>
        <taxon>Bacteria</taxon>
        <taxon>Pseudomonadati</taxon>
        <taxon>Myxococcota</taxon>
        <taxon>Polyangia</taxon>
        <taxon>Nannocystales</taxon>
        <taxon>Nannocystaceae</taxon>
        <taxon>Plesiocystis</taxon>
    </lineage>
</organism>
<evidence type="ECO:0000313" key="2">
    <source>
        <dbReference type="Proteomes" id="UP000005801"/>
    </source>
</evidence>
<protein>
    <recommendedName>
        <fullName evidence="3">STAS/SEC14 domain-containing protein</fullName>
    </recommendedName>
</protein>